<accession>A0ABX6L355</accession>
<dbReference type="Proteomes" id="UP000502681">
    <property type="component" value="Chromosome"/>
</dbReference>
<evidence type="ECO:0000313" key="1">
    <source>
        <dbReference type="EMBL" id="QJA20556.1"/>
    </source>
</evidence>
<dbReference type="EMBL" id="CP038498">
    <property type="protein sequence ID" value="QJA20556.1"/>
    <property type="molecule type" value="Genomic_DNA"/>
</dbReference>
<dbReference type="RefSeq" id="WP_133169866.1">
    <property type="nucleotide sequence ID" value="NZ_CP038498.1"/>
</dbReference>
<sequence>MMELFIALDVLRELGHKELWISTNSPVGRILAGGPYSNMADWNNPTINRTDGTILAQRVALPDDWELVNGHQKIETRSGSLPNPVWITPEQIYEEIANIERIKEERDELIRHQKSQREPTDKRRL</sequence>
<name>A0ABX6L355_9GAMM</name>
<protein>
    <submittedName>
        <fullName evidence="1">Uncharacterized protein</fullName>
    </submittedName>
</protein>
<gene>
    <name evidence="1" type="ORF">E2566_11745</name>
</gene>
<dbReference type="GeneID" id="90763619"/>
<keyword evidence="2" id="KW-1185">Reference proteome</keyword>
<proteinExistence type="predicted"/>
<reference evidence="1 2" key="1">
    <citation type="submission" date="2019-04" db="EMBL/GenBank/DDBJ databases">
        <title>Whole Genome Sequencing of Pectobacterium punjabense SS95.</title>
        <authorList>
            <person name="Sarfraz S."/>
            <person name="Oulghazi S."/>
            <person name="Roques C."/>
            <person name="Vandecasteele C."/>
            <person name="Faure D."/>
        </authorList>
    </citation>
    <scope>NUCLEOTIDE SEQUENCE [LARGE SCALE GENOMIC DNA]</scope>
    <source>
        <strain evidence="1 2">SS95</strain>
    </source>
</reference>
<organism evidence="1 2">
    <name type="scientific">Pectobacterium punjabense</name>
    <dbReference type="NCBI Taxonomy" id="2108399"/>
    <lineage>
        <taxon>Bacteria</taxon>
        <taxon>Pseudomonadati</taxon>
        <taxon>Pseudomonadota</taxon>
        <taxon>Gammaproteobacteria</taxon>
        <taxon>Enterobacterales</taxon>
        <taxon>Pectobacteriaceae</taxon>
        <taxon>Pectobacterium</taxon>
    </lineage>
</organism>
<evidence type="ECO:0000313" key="2">
    <source>
        <dbReference type="Proteomes" id="UP000502681"/>
    </source>
</evidence>